<accession>A0A6N9YJS1</accession>
<feature type="active site" description="Charge relay system" evidence="5 6">
    <location>
        <position position="562"/>
    </location>
</feature>
<feature type="region of interest" description="Disordered" evidence="7">
    <location>
        <begin position="34"/>
        <end position="89"/>
    </location>
</feature>
<dbReference type="InterPro" id="IPR015500">
    <property type="entry name" value="Peptidase_S8_subtilisin-rel"/>
</dbReference>
<organism evidence="9 10">
    <name type="scientific">Phytoactinopolyspora alkaliphila</name>
    <dbReference type="NCBI Taxonomy" id="1783498"/>
    <lineage>
        <taxon>Bacteria</taxon>
        <taxon>Bacillati</taxon>
        <taxon>Actinomycetota</taxon>
        <taxon>Actinomycetes</taxon>
        <taxon>Jiangellales</taxon>
        <taxon>Jiangellaceae</taxon>
        <taxon>Phytoactinopolyspora</taxon>
    </lineage>
</organism>
<dbReference type="GO" id="GO:0004252">
    <property type="term" value="F:serine-type endopeptidase activity"/>
    <property type="evidence" value="ECO:0007669"/>
    <property type="project" value="UniProtKB-UniRule"/>
</dbReference>
<feature type="active site" description="Charge relay system" evidence="5 6">
    <location>
        <position position="385"/>
    </location>
</feature>
<dbReference type="GO" id="GO:0006508">
    <property type="term" value="P:proteolysis"/>
    <property type="evidence" value="ECO:0007669"/>
    <property type="project" value="UniProtKB-KW"/>
</dbReference>
<sequence length="1361" mass="143738">MHILRAFRSGRRPRAVGLAIVVLLVLTGGTLLPAASQPDPRASGAAAAPSQPETAPSNLVASSSHPETSLAGLSGPAGPTGSWPGSGAGSVPRGTYRVTLVTGDVVVLQVSADGVQSVLEYQAPAVAGPQGHASPGPEGVRTAPAPRVDERDGHLHVIPAEAEPYLASGVLDPRLFNVSLLVEQGYHDDATGELPLMLLAPDGPSTMDAVPTPRGVREERQLPSIGAISVSAEKQRLRETWESLRGREPAPLDASGAELSTVSGIWLNGKVTAALDESAAQVGAPEAWDSGYDGSGVTVAVLDSGYDPNHPDLVGQVVAAQDFTDVIPGEPGPGDPDPGEPLPEEQLPEEQLPGENTGDSTATGDAGNAAGTARGDAVAADANGHGTHVAATIAGTGAASNGAYTGIAPGAKLLIGKVLNDAGSGMEDWIIASMEWAVAEGADVVNMSLGTPYTTDGTDPMSQAVNRLSESSNSLFVVAAGNMGPQDESVTSPGAATEALTVGAVTKDDRIADFSSRGPRVGDGALKPEIVAPGVDIVAARASGTSLGNLLDEHYTSLNGTSMAAPHVAGAAAILAQQRPDLGGRDLKNRLISTSQPLEGVRLPHQGAGRLDVMSAVDDTVSVDESVLTLGELPEKGEVVRTLTFHNPLDRKVTLRLSGALSRHGDDGKGKPVLRFRKPVLSIPAGGEASTDVRFTAEGIEGGTYTGHIVGTDPRNRENDVRAVTSFTVPRPLHELTVEAVDRRGDPANVVVDVWNNESEEYGRFFGPEGRATGLVPEGDYTVVTTIDTPDGPGAAPGHTLAGDPDVTIAGDVDLHYDAAGAEPVRVETELETDLDMYHFTWNREIDGRAATPFPTTGLFGDELSVFPSPEPQEGTFEFASTWQFVEPIISADLTGPQGFELTTTPYLSQTARPFVGEADLPIVYAGTGTPDELAAVDVEGAAVLVTRAGDGDIDQWVRDVEDAGAALVLAHNDRPGRWRGTAWSTDFPLYMIDQETGERLRRALAEDPTATLAVRGLQDHGYAYQLAFFEPGGIPGARTYRTADHPMAQVTSDYREDSDRMSRNEMWVPYVDKRVLGSNFNIRRHGPVVRTDHISTEGVEWQRFALPHYFASLYWSMSEIEPYEAGETYEQLWWGPLTHPGVADAAGLEEYGAPVARFRDAIRVGLSEYLYGPVFGEAYGDFGDVSKLTLRSDGAVVDRMRGGFGQFTVPPVETEIELTLEVAHGDDHFADTSVRTETTWSFTSGRTGERRTVLPLVQADYHLETGQYNEVPAGSSYSLVVEPGYQREATGPGDFTIAVEVSYDDGDSWTEAPVTSVDGRFAAMVPAADGDGFASVRVVATDADGNQLDQRIDRAWRTAE</sequence>
<dbReference type="Gene3D" id="3.50.30.30">
    <property type="match status" value="1"/>
</dbReference>
<keyword evidence="4 6" id="KW-0720">Serine protease</keyword>
<evidence type="ECO:0000256" key="3">
    <source>
        <dbReference type="ARBA" id="ARBA00022801"/>
    </source>
</evidence>
<comment type="similarity">
    <text evidence="1 6">Belongs to the peptidase S8 family.</text>
</comment>
<dbReference type="InterPro" id="IPR000209">
    <property type="entry name" value="Peptidase_S8/S53_dom"/>
</dbReference>
<feature type="domain" description="Peptidase S8/S53" evidence="8">
    <location>
        <begin position="294"/>
        <end position="599"/>
    </location>
</feature>
<dbReference type="InterPro" id="IPR023828">
    <property type="entry name" value="Peptidase_S8_Ser-AS"/>
</dbReference>
<proteinExistence type="inferred from homology"/>
<feature type="compositionally biased region" description="Low complexity" evidence="7">
    <location>
        <begin position="349"/>
        <end position="374"/>
    </location>
</feature>
<dbReference type="SUPFAM" id="SSF52743">
    <property type="entry name" value="Subtilisin-like"/>
    <property type="match status" value="1"/>
</dbReference>
<evidence type="ECO:0000256" key="7">
    <source>
        <dbReference type="SAM" id="MobiDB-lite"/>
    </source>
</evidence>
<reference evidence="9 10" key="1">
    <citation type="submission" date="2020-02" db="EMBL/GenBank/DDBJ databases">
        <authorList>
            <person name="Li X.-J."/>
            <person name="Feng X.-M."/>
        </authorList>
    </citation>
    <scope>NUCLEOTIDE SEQUENCE [LARGE SCALE GENOMIC DNA]</scope>
    <source>
        <strain evidence="9 10">CGMCC 4.7225</strain>
    </source>
</reference>
<dbReference type="PRINTS" id="PR00723">
    <property type="entry name" value="SUBTILISIN"/>
</dbReference>
<dbReference type="EMBL" id="JAAGOB010000003">
    <property type="protein sequence ID" value="NED95243.1"/>
    <property type="molecule type" value="Genomic_DNA"/>
</dbReference>
<dbReference type="PROSITE" id="PS51892">
    <property type="entry name" value="SUBTILASE"/>
    <property type="match status" value="1"/>
</dbReference>
<dbReference type="InterPro" id="IPR036852">
    <property type="entry name" value="Peptidase_S8/S53_dom_sf"/>
</dbReference>
<feature type="compositionally biased region" description="Polar residues" evidence="7">
    <location>
        <begin position="51"/>
        <end position="67"/>
    </location>
</feature>
<name>A0A6N9YJS1_9ACTN</name>
<feature type="compositionally biased region" description="Pro residues" evidence="7">
    <location>
        <begin position="330"/>
        <end position="341"/>
    </location>
</feature>
<dbReference type="PROSITE" id="PS00138">
    <property type="entry name" value="SUBTILASE_SER"/>
    <property type="match status" value="1"/>
</dbReference>
<evidence type="ECO:0000259" key="8">
    <source>
        <dbReference type="Pfam" id="PF00082"/>
    </source>
</evidence>
<evidence type="ECO:0000256" key="4">
    <source>
        <dbReference type="ARBA" id="ARBA00022825"/>
    </source>
</evidence>
<feature type="region of interest" description="Disordered" evidence="7">
    <location>
        <begin position="325"/>
        <end position="374"/>
    </location>
</feature>
<evidence type="ECO:0000256" key="2">
    <source>
        <dbReference type="ARBA" id="ARBA00022670"/>
    </source>
</evidence>
<evidence type="ECO:0000256" key="6">
    <source>
        <dbReference type="PROSITE-ProRule" id="PRU01240"/>
    </source>
</evidence>
<comment type="caution">
    <text evidence="9">The sequence shown here is derived from an EMBL/GenBank/DDBJ whole genome shotgun (WGS) entry which is preliminary data.</text>
</comment>
<dbReference type="Proteomes" id="UP000469185">
    <property type="component" value="Unassembled WGS sequence"/>
</dbReference>
<dbReference type="PANTHER" id="PTHR43806">
    <property type="entry name" value="PEPTIDASE S8"/>
    <property type="match status" value="1"/>
</dbReference>
<evidence type="ECO:0000256" key="1">
    <source>
        <dbReference type="ARBA" id="ARBA00011073"/>
    </source>
</evidence>
<dbReference type="Pfam" id="PF00082">
    <property type="entry name" value="Peptidase_S8"/>
    <property type="match status" value="1"/>
</dbReference>
<dbReference type="RefSeq" id="WP_163817719.1">
    <property type="nucleotide sequence ID" value="NZ_JAAGOB010000003.1"/>
</dbReference>
<dbReference type="Gene3D" id="3.40.50.200">
    <property type="entry name" value="Peptidase S8/S53 domain"/>
    <property type="match status" value="1"/>
</dbReference>
<evidence type="ECO:0000313" key="10">
    <source>
        <dbReference type="Proteomes" id="UP000469185"/>
    </source>
</evidence>
<keyword evidence="3 6" id="KW-0378">Hydrolase</keyword>
<feature type="active site" description="Charge relay system" evidence="5 6">
    <location>
        <position position="303"/>
    </location>
</feature>
<dbReference type="InterPro" id="IPR050131">
    <property type="entry name" value="Peptidase_S8_subtilisin-like"/>
</dbReference>
<keyword evidence="2 6" id="KW-0645">Protease</keyword>
<dbReference type="PANTHER" id="PTHR43806:SF65">
    <property type="entry name" value="SERINE PROTEASE APRX"/>
    <property type="match status" value="1"/>
</dbReference>
<gene>
    <name evidence="9" type="ORF">G1H11_07935</name>
</gene>
<evidence type="ECO:0000256" key="5">
    <source>
        <dbReference type="PIRSR" id="PIRSR615500-1"/>
    </source>
</evidence>
<evidence type="ECO:0000313" key="9">
    <source>
        <dbReference type="EMBL" id="NED95243.1"/>
    </source>
</evidence>
<protein>
    <submittedName>
        <fullName evidence="9">S8 family serine peptidase</fullName>
    </submittedName>
</protein>
<keyword evidence="10" id="KW-1185">Reference proteome</keyword>